<dbReference type="InterPro" id="IPR011010">
    <property type="entry name" value="DNA_brk_join_enz"/>
</dbReference>
<reference evidence="8 9" key="1">
    <citation type="submission" date="2017-06" db="EMBL/GenBank/DDBJ databases">
        <title>Complete Genome Sequence of the Soil Carbazole-Degrading Bacterium Nocardioides aromaticivorans IC177.</title>
        <authorList>
            <person name="Vejarano F."/>
            <person name="Suzuki-Minakuchi C."/>
            <person name="Ohtsubo Y."/>
            <person name="Tsuda M."/>
            <person name="Okada K."/>
            <person name="Nojiri H."/>
        </authorList>
    </citation>
    <scope>NUCLEOTIDE SEQUENCE [LARGE SCALE GENOMIC DNA]</scope>
    <source>
        <strain evidence="8 9">IC177</strain>
    </source>
</reference>
<evidence type="ECO:0000313" key="9">
    <source>
        <dbReference type="Proteomes" id="UP000662818"/>
    </source>
</evidence>
<proteinExistence type="inferred from homology"/>
<protein>
    <recommendedName>
        <fullName evidence="10">Integrase</fullName>
    </recommendedName>
</protein>
<dbReference type="InterPro" id="IPR002104">
    <property type="entry name" value="Integrase_catalytic"/>
</dbReference>
<evidence type="ECO:0000313" key="8">
    <source>
        <dbReference type="EMBL" id="QSR25563.1"/>
    </source>
</evidence>
<feature type="domain" description="Tyr recombinase" evidence="6">
    <location>
        <begin position="184"/>
        <end position="396"/>
    </location>
</feature>
<evidence type="ECO:0000259" key="6">
    <source>
        <dbReference type="PROSITE" id="PS51898"/>
    </source>
</evidence>
<dbReference type="PANTHER" id="PTHR30349">
    <property type="entry name" value="PHAGE INTEGRASE-RELATED"/>
    <property type="match status" value="1"/>
</dbReference>
<dbReference type="SUPFAM" id="SSF56349">
    <property type="entry name" value="DNA breaking-rejoining enzymes"/>
    <property type="match status" value="1"/>
</dbReference>
<keyword evidence="3 5" id="KW-0238">DNA-binding</keyword>
<evidence type="ECO:0000256" key="5">
    <source>
        <dbReference type="PROSITE-ProRule" id="PRU01248"/>
    </source>
</evidence>
<keyword evidence="2" id="KW-0229">DNA integration</keyword>
<accession>A0ABX7PHX2</accession>
<dbReference type="EMBL" id="CP022295">
    <property type="protein sequence ID" value="QSR25563.1"/>
    <property type="molecule type" value="Genomic_DNA"/>
</dbReference>
<sequence>MGDDGPVASIRERTLSNGETTWSVLFRHNGKQTSEPFTRLKAPRGSGIIAAEEFKSLVETLGPEEARRRLNREEVSGLTVDELFEKWIEWKAGTEVTARTIKDYRRDYDNWIKKPFGHRHAEAIDELDVQKWIDSMVTRKLDPKSIGDRHMILSGMFKYGSARSRRLVSSNPCLETALPTKKRKAPKGFSLAQWDAIHAWAGANEKDADDLLTFLAWTGWRFSEATPLTPRAIDDRGDIEVEFDGRRLLIPDVHVAVLGVHRVDENYQVVFAEGVAKSRAGMRTINLPPEAAAVVRRRMVGRGDHDLIFTNSRGKRWHAQNFLQREFARILEGAQIEKVRGMGPHYLRHTHVAMLDRAKVGPSSIQRRIGHENINTTFGVYGGMIGNALSPEELVRLDAVASPRPVAGAVVSGDVVVRGELGG</sequence>
<dbReference type="InterPro" id="IPR050090">
    <property type="entry name" value="Tyrosine_recombinase_XerCD"/>
</dbReference>
<dbReference type="InterPro" id="IPR010998">
    <property type="entry name" value="Integrase_recombinase_N"/>
</dbReference>
<keyword evidence="4" id="KW-0233">DNA recombination</keyword>
<dbReference type="InterPro" id="IPR013762">
    <property type="entry name" value="Integrase-like_cat_sf"/>
</dbReference>
<dbReference type="Pfam" id="PF00589">
    <property type="entry name" value="Phage_integrase"/>
    <property type="match status" value="1"/>
</dbReference>
<dbReference type="PANTHER" id="PTHR30349:SF64">
    <property type="entry name" value="PROPHAGE INTEGRASE INTD-RELATED"/>
    <property type="match status" value="1"/>
</dbReference>
<dbReference type="InterPro" id="IPR044068">
    <property type="entry name" value="CB"/>
</dbReference>
<evidence type="ECO:0000256" key="2">
    <source>
        <dbReference type="ARBA" id="ARBA00022908"/>
    </source>
</evidence>
<feature type="domain" description="Core-binding (CB)" evidence="7">
    <location>
        <begin position="78"/>
        <end position="161"/>
    </location>
</feature>
<comment type="similarity">
    <text evidence="1">Belongs to the 'phage' integrase family.</text>
</comment>
<dbReference type="PROSITE" id="PS51898">
    <property type="entry name" value="TYR_RECOMBINASE"/>
    <property type="match status" value="1"/>
</dbReference>
<name>A0ABX7PHX2_9ACTN</name>
<dbReference type="Gene3D" id="1.10.443.10">
    <property type="entry name" value="Intergrase catalytic core"/>
    <property type="match status" value="1"/>
</dbReference>
<dbReference type="PROSITE" id="PS51900">
    <property type="entry name" value="CB"/>
    <property type="match status" value="1"/>
</dbReference>
<evidence type="ECO:0000259" key="7">
    <source>
        <dbReference type="PROSITE" id="PS51900"/>
    </source>
</evidence>
<dbReference type="InterPro" id="IPR004107">
    <property type="entry name" value="Integrase_SAM-like_N"/>
</dbReference>
<dbReference type="Pfam" id="PF14659">
    <property type="entry name" value="Phage_int_SAM_3"/>
    <property type="match status" value="1"/>
</dbReference>
<evidence type="ECO:0000256" key="3">
    <source>
        <dbReference type="ARBA" id="ARBA00023125"/>
    </source>
</evidence>
<evidence type="ECO:0008006" key="10">
    <source>
        <dbReference type="Google" id="ProtNLM"/>
    </source>
</evidence>
<keyword evidence="9" id="KW-1185">Reference proteome</keyword>
<organism evidence="8 9">
    <name type="scientific">Nocardioides aromaticivorans</name>
    <dbReference type="NCBI Taxonomy" id="200618"/>
    <lineage>
        <taxon>Bacteria</taxon>
        <taxon>Bacillati</taxon>
        <taxon>Actinomycetota</taxon>
        <taxon>Actinomycetes</taxon>
        <taxon>Propionibacteriales</taxon>
        <taxon>Nocardioidaceae</taxon>
        <taxon>Nocardioides</taxon>
    </lineage>
</organism>
<evidence type="ECO:0000256" key="4">
    <source>
        <dbReference type="ARBA" id="ARBA00023172"/>
    </source>
</evidence>
<evidence type="ECO:0000256" key="1">
    <source>
        <dbReference type="ARBA" id="ARBA00008857"/>
    </source>
</evidence>
<gene>
    <name evidence="8" type="ORF">CFH99_07995</name>
</gene>
<dbReference type="Gene3D" id="1.10.150.130">
    <property type="match status" value="1"/>
</dbReference>
<dbReference type="Proteomes" id="UP000662818">
    <property type="component" value="Chromosome"/>
</dbReference>